<keyword evidence="1" id="KW-0812">Transmembrane</keyword>
<name>A0A7S4JG79_9EUKA</name>
<dbReference type="EMBL" id="HBKR01000108">
    <property type="protein sequence ID" value="CAE2262689.1"/>
    <property type="molecule type" value="Transcribed_RNA"/>
</dbReference>
<evidence type="ECO:0000313" key="2">
    <source>
        <dbReference type="EMBL" id="CAE2262689.1"/>
    </source>
</evidence>
<feature type="transmembrane region" description="Helical" evidence="1">
    <location>
        <begin position="50"/>
        <end position="74"/>
    </location>
</feature>
<keyword evidence="1" id="KW-0472">Membrane</keyword>
<dbReference type="AlphaFoldDB" id="A0A7S4JG79"/>
<evidence type="ECO:0000256" key="1">
    <source>
        <dbReference type="SAM" id="Phobius"/>
    </source>
</evidence>
<sequence length="235" mass="26525">MDDGPFLPGFQALPVALFCLASFYCQNFSAKLDVPVAVSNPKLATYFGRYCYLTATTNLFGCFYYTAYLVTFFWRDDDNLLLYVLARLFPLMFALGVFVTVAYYVLDHFVAERVTERKRYVKNGYPHLGIARHLEHMFGAAAVCAHAWTFGDYIGDQLVEQCIAGAFTTIVIFFAYYVSLTHLNYQLVNQWPYPVIDLVQRKGGMIGVVAFEMILMGVVMGLAKGGLLLLELGRQ</sequence>
<feature type="transmembrane region" description="Helical" evidence="1">
    <location>
        <begin position="80"/>
        <end position="106"/>
    </location>
</feature>
<reference evidence="2" key="1">
    <citation type="submission" date="2021-01" db="EMBL/GenBank/DDBJ databases">
        <authorList>
            <person name="Corre E."/>
            <person name="Pelletier E."/>
            <person name="Niang G."/>
            <person name="Scheremetjew M."/>
            <person name="Finn R."/>
            <person name="Kale V."/>
            <person name="Holt S."/>
            <person name="Cochrane G."/>
            <person name="Meng A."/>
            <person name="Brown T."/>
            <person name="Cohen L."/>
        </authorList>
    </citation>
    <scope>NUCLEOTIDE SEQUENCE</scope>
    <source>
        <strain evidence="2">SoJaBio B1-5/56/2</strain>
    </source>
</reference>
<feature type="transmembrane region" description="Helical" evidence="1">
    <location>
        <begin position="6"/>
        <end position="25"/>
    </location>
</feature>
<accession>A0A7S4JG79</accession>
<proteinExistence type="predicted"/>
<keyword evidence="1" id="KW-1133">Transmembrane helix</keyword>
<feature type="transmembrane region" description="Helical" evidence="1">
    <location>
        <begin position="205"/>
        <end position="230"/>
    </location>
</feature>
<protein>
    <submittedName>
        <fullName evidence="2">Uncharacterized protein</fullName>
    </submittedName>
</protein>
<feature type="transmembrane region" description="Helical" evidence="1">
    <location>
        <begin position="163"/>
        <end position="185"/>
    </location>
</feature>
<gene>
    <name evidence="2" type="ORF">NAES01612_LOCUS63</name>
</gene>
<organism evidence="2">
    <name type="scientific">Paramoeba aestuarina</name>
    <dbReference type="NCBI Taxonomy" id="180227"/>
    <lineage>
        <taxon>Eukaryota</taxon>
        <taxon>Amoebozoa</taxon>
        <taxon>Discosea</taxon>
        <taxon>Flabellinia</taxon>
        <taxon>Dactylopodida</taxon>
        <taxon>Paramoebidae</taxon>
        <taxon>Paramoeba</taxon>
    </lineage>
</organism>